<feature type="compositionally biased region" description="Acidic residues" evidence="1">
    <location>
        <begin position="92"/>
        <end position="101"/>
    </location>
</feature>
<dbReference type="Proteomes" id="UP000059680">
    <property type="component" value="Chromosome 12"/>
</dbReference>
<feature type="compositionally biased region" description="Pro residues" evidence="1">
    <location>
        <begin position="55"/>
        <end position="85"/>
    </location>
</feature>
<reference evidence="2 3" key="3">
    <citation type="journal article" date="2013" name="Rice">
        <title>Improvement of the Oryza sativa Nipponbare reference genome using next generation sequence and optical map data.</title>
        <authorList>
            <person name="Kawahara Y."/>
            <person name="de la Bastide M."/>
            <person name="Hamilton J.P."/>
            <person name="Kanamori H."/>
            <person name="McCombie W.R."/>
            <person name="Ouyang S."/>
            <person name="Schwartz D.C."/>
            <person name="Tanaka T."/>
            <person name="Wu J."/>
            <person name="Zhou S."/>
            <person name="Childs K.L."/>
            <person name="Davidson R.M."/>
            <person name="Lin H."/>
            <person name="Quesada-Ocampo L."/>
            <person name="Vaillancourt B."/>
            <person name="Sakai H."/>
            <person name="Lee S.S."/>
            <person name="Kim J."/>
            <person name="Numa H."/>
            <person name="Itoh T."/>
            <person name="Buell C.R."/>
            <person name="Matsumoto T."/>
        </authorList>
    </citation>
    <scope>NUCLEOTIDE SEQUENCE [LARGE SCALE GENOMIC DNA]</scope>
    <source>
        <strain evidence="3">cv. Nipponbare</strain>
    </source>
</reference>
<dbReference type="AlphaFoldDB" id="A0A0P0YBW9"/>
<proteinExistence type="predicted"/>
<keyword evidence="3" id="KW-1185">Reference proteome</keyword>
<sequence length="113" mass="12053">MVPRLVPPPPLRCSAHRATPLATSSCPRPLPYALVRLRLRLGPRRRHHHHHLLQAPPPGGALCPSSPPPPPPQPSLSPPPPPEGAPYPSSSEVDEDVEDALSLDVRAAATARP</sequence>
<reference evidence="3" key="1">
    <citation type="journal article" date="2005" name="Nature">
        <title>The map-based sequence of the rice genome.</title>
        <authorList>
            <consortium name="International rice genome sequencing project (IRGSP)"/>
            <person name="Matsumoto T."/>
            <person name="Wu J."/>
            <person name="Kanamori H."/>
            <person name="Katayose Y."/>
            <person name="Fujisawa M."/>
            <person name="Namiki N."/>
            <person name="Mizuno H."/>
            <person name="Yamamoto K."/>
            <person name="Antonio B.A."/>
            <person name="Baba T."/>
            <person name="Sakata K."/>
            <person name="Nagamura Y."/>
            <person name="Aoki H."/>
            <person name="Arikawa K."/>
            <person name="Arita K."/>
            <person name="Bito T."/>
            <person name="Chiden Y."/>
            <person name="Fujitsuka N."/>
            <person name="Fukunaka R."/>
            <person name="Hamada M."/>
            <person name="Harada C."/>
            <person name="Hayashi A."/>
            <person name="Hijishita S."/>
            <person name="Honda M."/>
            <person name="Hosokawa S."/>
            <person name="Ichikawa Y."/>
            <person name="Idonuma A."/>
            <person name="Iijima M."/>
            <person name="Ikeda M."/>
            <person name="Ikeno M."/>
            <person name="Ito K."/>
            <person name="Ito S."/>
            <person name="Ito T."/>
            <person name="Ito Y."/>
            <person name="Ito Y."/>
            <person name="Iwabuchi A."/>
            <person name="Kamiya K."/>
            <person name="Karasawa W."/>
            <person name="Kurita K."/>
            <person name="Katagiri S."/>
            <person name="Kikuta A."/>
            <person name="Kobayashi H."/>
            <person name="Kobayashi N."/>
            <person name="Machita K."/>
            <person name="Maehara T."/>
            <person name="Masukawa M."/>
            <person name="Mizubayashi T."/>
            <person name="Mukai Y."/>
            <person name="Nagasaki H."/>
            <person name="Nagata Y."/>
            <person name="Naito S."/>
            <person name="Nakashima M."/>
            <person name="Nakama Y."/>
            <person name="Nakamichi Y."/>
            <person name="Nakamura M."/>
            <person name="Meguro A."/>
            <person name="Negishi M."/>
            <person name="Ohta I."/>
            <person name="Ohta T."/>
            <person name="Okamoto M."/>
            <person name="Ono N."/>
            <person name="Saji S."/>
            <person name="Sakaguchi M."/>
            <person name="Sakai K."/>
            <person name="Shibata M."/>
            <person name="Shimokawa T."/>
            <person name="Song J."/>
            <person name="Takazaki Y."/>
            <person name="Terasawa K."/>
            <person name="Tsugane M."/>
            <person name="Tsuji K."/>
            <person name="Ueda S."/>
            <person name="Waki K."/>
            <person name="Yamagata H."/>
            <person name="Yamamoto M."/>
            <person name="Yamamoto S."/>
            <person name="Yamane H."/>
            <person name="Yoshiki S."/>
            <person name="Yoshihara R."/>
            <person name="Yukawa K."/>
            <person name="Zhong H."/>
            <person name="Yano M."/>
            <person name="Yuan Q."/>
            <person name="Ouyang S."/>
            <person name="Liu J."/>
            <person name="Jones K.M."/>
            <person name="Gansberger K."/>
            <person name="Moffat K."/>
            <person name="Hill J."/>
            <person name="Bera J."/>
            <person name="Fadrosh D."/>
            <person name="Jin S."/>
            <person name="Johri S."/>
            <person name="Kim M."/>
            <person name="Overton L."/>
            <person name="Reardon M."/>
            <person name="Tsitrin T."/>
            <person name="Vuong H."/>
            <person name="Weaver B."/>
            <person name="Ciecko A."/>
            <person name="Tallon L."/>
            <person name="Jackson J."/>
            <person name="Pai G."/>
            <person name="Aken S.V."/>
            <person name="Utterback T."/>
            <person name="Reidmuller S."/>
            <person name="Feldblyum T."/>
            <person name="Hsiao J."/>
            <person name="Zismann V."/>
            <person name="Iobst S."/>
            <person name="de Vazeille A.R."/>
            <person name="Buell C.R."/>
            <person name="Ying K."/>
            <person name="Li Y."/>
            <person name="Lu T."/>
            <person name="Huang Y."/>
            <person name="Zhao Q."/>
            <person name="Feng Q."/>
            <person name="Zhang L."/>
            <person name="Zhu J."/>
            <person name="Weng Q."/>
            <person name="Mu J."/>
            <person name="Lu Y."/>
            <person name="Fan D."/>
            <person name="Liu Y."/>
            <person name="Guan J."/>
            <person name="Zhang Y."/>
            <person name="Yu S."/>
            <person name="Liu X."/>
            <person name="Zhang Y."/>
            <person name="Hong G."/>
            <person name="Han B."/>
            <person name="Choisne N."/>
            <person name="Demange N."/>
            <person name="Orjeda G."/>
            <person name="Samain S."/>
            <person name="Cattolico L."/>
            <person name="Pelletier E."/>
            <person name="Couloux A."/>
            <person name="Segurens B."/>
            <person name="Wincker P."/>
            <person name="D'Hont A."/>
            <person name="Scarpelli C."/>
            <person name="Weissenbach J."/>
            <person name="Salanoubat M."/>
            <person name="Quetier F."/>
            <person name="Yu Y."/>
            <person name="Kim H.R."/>
            <person name="Rambo T."/>
            <person name="Currie J."/>
            <person name="Collura K."/>
            <person name="Luo M."/>
            <person name="Yang T."/>
            <person name="Ammiraju J.S.S."/>
            <person name="Engler F."/>
            <person name="Soderlund C."/>
            <person name="Wing R.A."/>
            <person name="Palmer L.E."/>
            <person name="de la Bastide M."/>
            <person name="Spiegel L."/>
            <person name="Nascimento L."/>
            <person name="Zutavern T."/>
            <person name="O'Shaughnessy A."/>
            <person name="Dike S."/>
            <person name="Dedhia N."/>
            <person name="Preston R."/>
            <person name="Balija V."/>
            <person name="McCombie W.R."/>
            <person name="Chow T."/>
            <person name="Chen H."/>
            <person name="Chung M."/>
            <person name="Chen C."/>
            <person name="Shaw J."/>
            <person name="Wu H."/>
            <person name="Hsiao K."/>
            <person name="Chao Y."/>
            <person name="Chu M."/>
            <person name="Cheng C."/>
            <person name="Hour A."/>
            <person name="Lee P."/>
            <person name="Lin S."/>
            <person name="Lin Y."/>
            <person name="Liou J."/>
            <person name="Liu S."/>
            <person name="Hsing Y."/>
            <person name="Raghuvanshi S."/>
            <person name="Mohanty A."/>
            <person name="Bharti A.K."/>
            <person name="Gaur A."/>
            <person name="Gupta V."/>
            <person name="Kumar D."/>
            <person name="Ravi V."/>
            <person name="Vij S."/>
            <person name="Kapur A."/>
            <person name="Khurana P."/>
            <person name="Khurana P."/>
            <person name="Khurana J.P."/>
            <person name="Tyagi A.K."/>
            <person name="Gaikwad K."/>
            <person name="Singh A."/>
            <person name="Dalal V."/>
            <person name="Srivastava S."/>
            <person name="Dixit A."/>
            <person name="Pal A.K."/>
            <person name="Ghazi I.A."/>
            <person name="Yadav M."/>
            <person name="Pandit A."/>
            <person name="Bhargava A."/>
            <person name="Sureshbabu K."/>
            <person name="Batra K."/>
            <person name="Sharma T.R."/>
            <person name="Mohapatra T."/>
            <person name="Singh N.K."/>
            <person name="Messing J."/>
            <person name="Nelson A.B."/>
            <person name="Fuks G."/>
            <person name="Kavchok S."/>
            <person name="Keizer G."/>
            <person name="Linton E."/>
            <person name="Llaca V."/>
            <person name="Song R."/>
            <person name="Tanyolac B."/>
            <person name="Young S."/>
            <person name="Ho-Il K."/>
            <person name="Hahn J.H."/>
            <person name="Sangsakoo G."/>
            <person name="Vanavichit A."/>
            <person name="de Mattos Luiz.A.T."/>
            <person name="Zimmer P.D."/>
            <person name="Malone G."/>
            <person name="Dellagostin O."/>
            <person name="de Oliveira A.C."/>
            <person name="Bevan M."/>
            <person name="Bancroft I."/>
            <person name="Minx P."/>
            <person name="Cordum H."/>
            <person name="Wilson R."/>
            <person name="Cheng Z."/>
            <person name="Jin W."/>
            <person name="Jiang J."/>
            <person name="Leong S.A."/>
            <person name="Iwama H."/>
            <person name="Gojobori T."/>
            <person name="Itoh T."/>
            <person name="Niimura Y."/>
            <person name="Fujii Y."/>
            <person name="Habara T."/>
            <person name="Sakai H."/>
            <person name="Sato Y."/>
            <person name="Wilson G."/>
            <person name="Kumar K."/>
            <person name="McCouch S."/>
            <person name="Juretic N."/>
            <person name="Hoen D."/>
            <person name="Wright S."/>
            <person name="Bruskiewich R."/>
            <person name="Bureau T."/>
            <person name="Miyao A."/>
            <person name="Hirochika H."/>
            <person name="Nishikawa T."/>
            <person name="Kadowaki K."/>
            <person name="Sugiura M."/>
            <person name="Burr B."/>
            <person name="Sasaki T."/>
        </authorList>
    </citation>
    <scope>NUCLEOTIDE SEQUENCE [LARGE SCALE GENOMIC DNA]</scope>
    <source>
        <strain evidence="3">cv. Nipponbare</strain>
    </source>
</reference>
<evidence type="ECO:0000313" key="2">
    <source>
        <dbReference type="EMBL" id="BAT17820.1"/>
    </source>
</evidence>
<dbReference type="PaxDb" id="39947-A0A0P0YBW9"/>
<feature type="compositionally biased region" description="Pro residues" evidence="1">
    <location>
        <begin position="1"/>
        <end position="11"/>
    </location>
</feature>
<evidence type="ECO:0000256" key="1">
    <source>
        <dbReference type="SAM" id="MobiDB-lite"/>
    </source>
</evidence>
<gene>
    <name evidence="2" type="ordered locus">Os12g0581501</name>
    <name evidence="2" type="ORF">OSNPB_120581501</name>
</gene>
<feature type="region of interest" description="Disordered" evidence="1">
    <location>
        <begin position="1"/>
        <end position="27"/>
    </location>
</feature>
<dbReference type="InParanoid" id="A0A0P0YBW9"/>
<evidence type="ECO:0000313" key="3">
    <source>
        <dbReference type="Proteomes" id="UP000059680"/>
    </source>
</evidence>
<protein>
    <submittedName>
        <fullName evidence="2">Os12g0581501 protein</fullName>
    </submittedName>
</protein>
<feature type="region of interest" description="Disordered" evidence="1">
    <location>
        <begin position="45"/>
        <end position="113"/>
    </location>
</feature>
<organism evidence="2 3">
    <name type="scientific">Oryza sativa subsp. japonica</name>
    <name type="common">Rice</name>
    <dbReference type="NCBI Taxonomy" id="39947"/>
    <lineage>
        <taxon>Eukaryota</taxon>
        <taxon>Viridiplantae</taxon>
        <taxon>Streptophyta</taxon>
        <taxon>Embryophyta</taxon>
        <taxon>Tracheophyta</taxon>
        <taxon>Spermatophyta</taxon>
        <taxon>Magnoliopsida</taxon>
        <taxon>Liliopsida</taxon>
        <taxon>Poales</taxon>
        <taxon>Poaceae</taxon>
        <taxon>BOP clade</taxon>
        <taxon>Oryzoideae</taxon>
        <taxon>Oryzeae</taxon>
        <taxon>Oryzinae</taxon>
        <taxon>Oryza</taxon>
        <taxon>Oryza sativa</taxon>
    </lineage>
</organism>
<dbReference type="EMBL" id="AP014968">
    <property type="protein sequence ID" value="BAT17820.1"/>
    <property type="molecule type" value="Genomic_DNA"/>
</dbReference>
<accession>A0A0P0YBW9</accession>
<name>A0A0P0YBW9_ORYSJ</name>
<reference evidence="2 3" key="2">
    <citation type="journal article" date="2013" name="Plant Cell Physiol.">
        <title>Rice Annotation Project Database (RAP-DB): an integrative and interactive database for rice genomics.</title>
        <authorList>
            <person name="Sakai H."/>
            <person name="Lee S.S."/>
            <person name="Tanaka T."/>
            <person name="Numa H."/>
            <person name="Kim J."/>
            <person name="Kawahara Y."/>
            <person name="Wakimoto H."/>
            <person name="Yang C.C."/>
            <person name="Iwamoto M."/>
            <person name="Abe T."/>
            <person name="Yamada Y."/>
            <person name="Muto A."/>
            <person name="Inokuchi H."/>
            <person name="Ikemura T."/>
            <person name="Matsumoto T."/>
            <person name="Sasaki T."/>
            <person name="Itoh T."/>
        </authorList>
    </citation>
    <scope>NUCLEOTIDE SEQUENCE [LARGE SCALE GENOMIC DNA]</scope>
    <source>
        <strain evidence="3">cv. Nipponbare</strain>
    </source>
</reference>